<gene>
    <name evidence="1" type="ORF">UFOVP597_55</name>
</gene>
<proteinExistence type="predicted"/>
<name>A0A6J5N226_9CAUD</name>
<protein>
    <submittedName>
        <fullName evidence="1">Uncharacterized protein</fullName>
    </submittedName>
</protein>
<accession>A0A6J5N226</accession>
<sequence length="155" mass="17997">MVNLLGTDLGIFLKRTIKLSEDKVWQKSFDAKLKKQILDWIRNDQLQKGFDEDKDIMGLYSEWTEMINPDKVAGTPYTLKDTGEFYKSLFINVLSDYFEVDGNGLKKDSETGKITDLFKWLGEGIVGLTEENKDKLAEELKIKYIEYVRKVLQID</sequence>
<reference evidence="1" key="1">
    <citation type="submission" date="2020-04" db="EMBL/GenBank/DDBJ databases">
        <authorList>
            <person name="Chiriac C."/>
            <person name="Salcher M."/>
            <person name="Ghai R."/>
            <person name="Kavagutti S V."/>
        </authorList>
    </citation>
    <scope>NUCLEOTIDE SEQUENCE</scope>
</reference>
<organism evidence="1">
    <name type="scientific">uncultured Caudovirales phage</name>
    <dbReference type="NCBI Taxonomy" id="2100421"/>
    <lineage>
        <taxon>Viruses</taxon>
        <taxon>Duplodnaviria</taxon>
        <taxon>Heunggongvirae</taxon>
        <taxon>Uroviricota</taxon>
        <taxon>Caudoviricetes</taxon>
        <taxon>Peduoviridae</taxon>
        <taxon>Maltschvirus</taxon>
        <taxon>Maltschvirus maltsch</taxon>
    </lineage>
</organism>
<dbReference type="EMBL" id="LR796564">
    <property type="protein sequence ID" value="CAB4152161.1"/>
    <property type="molecule type" value="Genomic_DNA"/>
</dbReference>
<evidence type="ECO:0000313" key="1">
    <source>
        <dbReference type="EMBL" id="CAB4152161.1"/>
    </source>
</evidence>